<feature type="chain" id="PRO_5021000487" evidence="3">
    <location>
        <begin position="22"/>
        <end position="328"/>
    </location>
</feature>
<dbReference type="InterPro" id="IPR043504">
    <property type="entry name" value="Peptidase_S1_PA_chymotrypsin"/>
</dbReference>
<dbReference type="InterPro" id="IPR009003">
    <property type="entry name" value="Peptidase_S1_PA"/>
</dbReference>
<protein>
    <submittedName>
        <fullName evidence="5">Serine endopeptidase</fullName>
    </submittedName>
</protein>
<accession>A0A4V1LSW8</accession>
<keyword evidence="3" id="KW-0732">Signal</keyword>
<dbReference type="InterPro" id="IPR050430">
    <property type="entry name" value="Peptidase_S1"/>
</dbReference>
<evidence type="ECO:0000256" key="1">
    <source>
        <dbReference type="ARBA" id="ARBA00007664"/>
    </source>
</evidence>
<gene>
    <name evidence="5" type="ORF">CS022_11635</name>
</gene>
<comment type="caution">
    <text evidence="5">The sequence shown here is derived from an EMBL/GenBank/DDBJ whole genome shotgun (WGS) entry which is preliminary data.</text>
</comment>
<dbReference type="EMBL" id="PEIB01000012">
    <property type="protein sequence ID" value="RXJ73148.1"/>
    <property type="molecule type" value="Genomic_DNA"/>
</dbReference>
<organism evidence="5 6">
    <name type="scientific">Veronia nyctiphanis</name>
    <dbReference type="NCBI Taxonomy" id="1278244"/>
    <lineage>
        <taxon>Bacteria</taxon>
        <taxon>Pseudomonadati</taxon>
        <taxon>Pseudomonadota</taxon>
        <taxon>Gammaproteobacteria</taxon>
        <taxon>Vibrionales</taxon>
        <taxon>Vibrionaceae</taxon>
        <taxon>Veronia</taxon>
    </lineage>
</organism>
<dbReference type="InterPro" id="IPR001254">
    <property type="entry name" value="Trypsin_dom"/>
</dbReference>
<reference evidence="5 6" key="1">
    <citation type="submission" date="2017-10" db="EMBL/GenBank/DDBJ databases">
        <title>Nyctiphanis sp. nov., isolated from the stomach of the euphausiid Nyctiphanes simplex (Hansen, 1911) in the Gulf of California.</title>
        <authorList>
            <person name="Gomez-Gil B."/>
            <person name="Aguilar-Mendez M."/>
            <person name="Lopez-Cortes A."/>
            <person name="Gomez-Gutierrez J."/>
            <person name="Roque A."/>
            <person name="Lang E."/>
            <person name="Gonzalez-Castillo A."/>
        </authorList>
    </citation>
    <scope>NUCLEOTIDE SEQUENCE [LARGE SCALE GENOMIC DNA]</scope>
    <source>
        <strain evidence="5 6">CAIM 600</strain>
    </source>
</reference>
<dbReference type="PROSITE" id="PS00135">
    <property type="entry name" value="TRYPSIN_SER"/>
    <property type="match status" value="1"/>
</dbReference>
<name>A0A4V1LSW8_9GAMM</name>
<dbReference type="PANTHER" id="PTHR24276">
    <property type="entry name" value="POLYSERASE-RELATED"/>
    <property type="match status" value="1"/>
</dbReference>
<dbReference type="InterPro" id="IPR033116">
    <property type="entry name" value="TRYPSIN_SER"/>
</dbReference>
<evidence type="ECO:0000256" key="2">
    <source>
        <dbReference type="ARBA" id="ARBA00023157"/>
    </source>
</evidence>
<dbReference type="SUPFAM" id="SSF50494">
    <property type="entry name" value="Trypsin-like serine proteases"/>
    <property type="match status" value="1"/>
</dbReference>
<dbReference type="SMART" id="SM00020">
    <property type="entry name" value="Tryp_SPc"/>
    <property type="match status" value="1"/>
</dbReference>
<feature type="signal peptide" evidence="3">
    <location>
        <begin position="1"/>
        <end position="21"/>
    </location>
</feature>
<evidence type="ECO:0000313" key="6">
    <source>
        <dbReference type="Proteomes" id="UP000290287"/>
    </source>
</evidence>
<keyword evidence="2" id="KW-1015">Disulfide bond</keyword>
<dbReference type="AlphaFoldDB" id="A0A4V1LSW8"/>
<dbReference type="PANTHER" id="PTHR24276:SF98">
    <property type="entry name" value="FI18310P1-RELATED"/>
    <property type="match status" value="1"/>
</dbReference>
<evidence type="ECO:0000259" key="4">
    <source>
        <dbReference type="PROSITE" id="PS50240"/>
    </source>
</evidence>
<dbReference type="InterPro" id="IPR001314">
    <property type="entry name" value="Peptidase_S1A"/>
</dbReference>
<dbReference type="Gene3D" id="2.40.10.10">
    <property type="entry name" value="Trypsin-like serine proteases"/>
    <property type="match status" value="1"/>
</dbReference>
<dbReference type="FunFam" id="2.40.10.10:FF:000068">
    <property type="entry name" value="transmembrane protease serine 2"/>
    <property type="match status" value="1"/>
</dbReference>
<keyword evidence="6" id="KW-1185">Reference proteome</keyword>
<evidence type="ECO:0000313" key="5">
    <source>
        <dbReference type="EMBL" id="RXJ73148.1"/>
    </source>
</evidence>
<feature type="domain" description="Peptidase S1" evidence="4">
    <location>
        <begin position="27"/>
        <end position="285"/>
    </location>
</feature>
<proteinExistence type="inferred from homology"/>
<dbReference type="Proteomes" id="UP000290287">
    <property type="component" value="Unassembled WGS sequence"/>
</dbReference>
<dbReference type="GO" id="GO:0004252">
    <property type="term" value="F:serine-type endopeptidase activity"/>
    <property type="evidence" value="ECO:0007669"/>
    <property type="project" value="InterPro"/>
</dbReference>
<dbReference type="Pfam" id="PF00089">
    <property type="entry name" value="Trypsin"/>
    <property type="match status" value="1"/>
</dbReference>
<comment type="similarity">
    <text evidence="1">Belongs to the peptidase S1 family.</text>
</comment>
<dbReference type="GO" id="GO:0006508">
    <property type="term" value="P:proteolysis"/>
    <property type="evidence" value="ECO:0007669"/>
    <property type="project" value="InterPro"/>
</dbReference>
<sequence length="328" mass="35426">MPMPLRFMCLLIFLVTGSATADMSLRVINGDDANLDDAPWQAAVFVDNGFACGAVVIAPSWVATAAHCLFDRNGYPLSLSPERVKIVTKTDSVKRSVYNIPQEKVVGVERMLVHPEYTEKTFKADLAVVKLSRSVSSPAVVIADSRVQQRMESVAGDREDMSLQLTGWGSIRATGEGISNRLQKAHLSLVSDLSCATAWGTTLRDVAGYQQAYVCTNSSRFSTCFGDSGGPLVWTDPDRVSDADRGKTLVGIVSFSAGQLCGQGVAPDVFTQASTYSGWMENCVAGKSCDFKVASPNLNSQQVGTQNTNSSGGAWFFLPMLLLNLWRR</sequence>
<dbReference type="CDD" id="cd00190">
    <property type="entry name" value="Tryp_SPc"/>
    <property type="match status" value="1"/>
</dbReference>
<evidence type="ECO:0000256" key="3">
    <source>
        <dbReference type="SAM" id="SignalP"/>
    </source>
</evidence>
<dbReference type="PRINTS" id="PR00722">
    <property type="entry name" value="CHYMOTRYPSIN"/>
</dbReference>
<dbReference type="PROSITE" id="PS50240">
    <property type="entry name" value="TRYPSIN_DOM"/>
    <property type="match status" value="1"/>
</dbReference>